<evidence type="ECO:0000313" key="6">
    <source>
        <dbReference type="Proteomes" id="UP000515728"/>
    </source>
</evidence>
<dbReference type="InterPro" id="IPR028082">
    <property type="entry name" value="Peripla_BP_I"/>
</dbReference>
<protein>
    <submittedName>
        <fullName evidence="5">ABC transporter substrate-binding protein</fullName>
    </submittedName>
</protein>
<keyword evidence="6" id="KW-1185">Reference proteome</keyword>
<proteinExistence type="inferred from homology"/>
<dbReference type="EMBL" id="CP060131">
    <property type="protein sequence ID" value="QNG50517.1"/>
    <property type="molecule type" value="Genomic_DNA"/>
</dbReference>
<dbReference type="InterPro" id="IPR028081">
    <property type="entry name" value="Leu-bd"/>
</dbReference>
<dbReference type="AlphaFoldDB" id="A0A7G7MCK6"/>
<gene>
    <name evidence="5" type="ORF">H6H00_20065</name>
</gene>
<dbReference type="KEGG" id="ppel:H6H00_20065"/>
<keyword evidence="2 3" id="KW-0732">Signal</keyword>
<dbReference type="Proteomes" id="UP000515728">
    <property type="component" value="Chromosome"/>
</dbReference>
<evidence type="ECO:0000256" key="1">
    <source>
        <dbReference type="ARBA" id="ARBA00010062"/>
    </source>
</evidence>
<feature type="domain" description="Leucine-binding protein" evidence="4">
    <location>
        <begin position="38"/>
        <end position="375"/>
    </location>
</feature>
<feature type="signal peptide" evidence="3">
    <location>
        <begin position="1"/>
        <end position="27"/>
    </location>
</feature>
<comment type="similarity">
    <text evidence="1">Belongs to the leucine-binding protein family.</text>
</comment>
<evidence type="ECO:0000256" key="2">
    <source>
        <dbReference type="ARBA" id="ARBA00022729"/>
    </source>
</evidence>
<dbReference type="RefSeq" id="WP_185717279.1">
    <property type="nucleotide sequence ID" value="NZ_BAAAWI010000001.1"/>
</dbReference>
<accession>A0A7G7MCK6</accession>
<dbReference type="PROSITE" id="PS51257">
    <property type="entry name" value="PROKAR_LIPOPROTEIN"/>
    <property type="match status" value="1"/>
</dbReference>
<dbReference type="PANTHER" id="PTHR30483:SF6">
    <property type="entry name" value="PERIPLASMIC BINDING PROTEIN OF ABC TRANSPORTER FOR NATURAL AMINO ACIDS"/>
    <property type="match status" value="1"/>
</dbReference>
<feature type="chain" id="PRO_5028811046" evidence="3">
    <location>
        <begin position="28"/>
        <end position="388"/>
    </location>
</feature>
<dbReference type="Pfam" id="PF13458">
    <property type="entry name" value="Peripla_BP_6"/>
    <property type="match status" value="1"/>
</dbReference>
<evidence type="ECO:0000313" key="5">
    <source>
        <dbReference type="EMBL" id="QNG50517.1"/>
    </source>
</evidence>
<organism evidence="5 6">
    <name type="scientific">Pseudonocardia petroleophila</name>
    <dbReference type="NCBI Taxonomy" id="37331"/>
    <lineage>
        <taxon>Bacteria</taxon>
        <taxon>Bacillati</taxon>
        <taxon>Actinomycetota</taxon>
        <taxon>Actinomycetes</taxon>
        <taxon>Pseudonocardiales</taxon>
        <taxon>Pseudonocardiaceae</taxon>
        <taxon>Pseudonocardia</taxon>
    </lineage>
</organism>
<dbReference type="InterPro" id="IPR051010">
    <property type="entry name" value="BCAA_transport"/>
</dbReference>
<evidence type="ECO:0000256" key="3">
    <source>
        <dbReference type="SAM" id="SignalP"/>
    </source>
</evidence>
<name>A0A7G7MCK6_9PSEU</name>
<dbReference type="PANTHER" id="PTHR30483">
    <property type="entry name" value="LEUCINE-SPECIFIC-BINDING PROTEIN"/>
    <property type="match status" value="1"/>
</dbReference>
<evidence type="ECO:0000259" key="4">
    <source>
        <dbReference type="Pfam" id="PF13458"/>
    </source>
</evidence>
<reference evidence="5 6" key="1">
    <citation type="submission" date="2020-08" db="EMBL/GenBank/DDBJ databases">
        <authorList>
            <person name="Mo P."/>
        </authorList>
    </citation>
    <scope>NUCLEOTIDE SEQUENCE [LARGE SCALE GENOMIC DNA]</scope>
    <source>
        <strain evidence="5 6">CGMCC 4.1532</strain>
    </source>
</reference>
<dbReference type="Gene3D" id="3.40.50.2300">
    <property type="match status" value="2"/>
</dbReference>
<sequence>MRTTSPRRRLAAVAALALALAGCGGSAAEAPTGPGEGYRVGVILPLTGPASAIGNDFNTALEVFREIDPAAQDLQIEYIVCDDRTTPDGAAACARKLVQQDEVNMVYGPVIGGSHAGARPVLSAGPPSVTPSPYATTEPGDPIFSAAGNSVELDRVTLELAVERGLQRVAVLATTDLTGETAVQNLEAANADLGLQLAVERMGPTDVDASAQLNRLLETDPQYVYVATSGAAAGVALKGLGQLGADLPTALIWSNTTNGFLQAAGPDMPSETLFAVSAAWDPDTLDDPARAEQVRTFQSAFEERAGAPASFVVQGAYDAFQLIVSALSTAGGEADAISAHLDGLTDFQGLNWRLDYTPDRHRPEPEGNYVMMRYDPADGTWSAAAPQG</sequence>
<dbReference type="SUPFAM" id="SSF53822">
    <property type="entry name" value="Periplasmic binding protein-like I"/>
    <property type="match status" value="1"/>
</dbReference>